<evidence type="ECO:0000256" key="5">
    <source>
        <dbReference type="ARBA" id="ARBA00023235"/>
    </source>
</evidence>
<dbReference type="InterPro" id="IPR003602">
    <property type="entry name" value="Topo_IA_DNA-bd_dom"/>
</dbReference>
<organism evidence="9 10">
    <name type="scientific">Pichia californica</name>
    <dbReference type="NCBI Taxonomy" id="460514"/>
    <lineage>
        <taxon>Eukaryota</taxon>
        <taxon>Fungi</taxon>
        <taxon>Dikarya</taxon>
        <taxon>Ascomycota</taxon>
        <taxon>Saccharomycotina</taxon>
        <taxon>Pichiomycetes</taxon>
        <taxon>Pichiales</taxon>
        <taxon>Pichiaceae</taxon>
        <taxon>Pichia</taxon>
    </lineage>
</organism>
<dbReference type="SUPFAM" id="SSF56712">
    <property type="entry name" value="Prokaryotic type I DNA topoisomerase"/>
    <property type="match status" value="1"/>
</dbReference>
<dbReference type="Pfam" id="PF01131">
    <property type="entry name" value="Topoisom_bac"/>
    <property type="match status" value="1"/>
</dbReference>
<comment type="catalytic activity">
    <reaction evidence="1 6">
        <text>ATP-independent breakage of single-stranded DNA, followed by passage and rejoining.</text>
        <dbReference type="EC" id="5.6.2.1"/>
    </reaction>
</comment>
<dbReference type="Gene3D" id="1.10.290.10">
    <property type="entry name" value="Topoisomerase I, domain 4"/>
    <property type="match status" value="1"/>
</dbReference>
<dbReference type="PROSITE" id="PS52039">
    <property type="entry name" value="TOPO_IA_2"/>
    <property type="match status" value="1"/>
</dbReference>
<proteinExistence type="inferred from homology"/>
<dbReference type="InterPro" id="IPR023406">
    <property type="entry name" value="Topo_IA_AS"/>
</dbReference>
<evidence type="ECO:0000256" key="4">
    <source>
        <dbReference type="ARBA" id="ARBA00023125"/>
    </source>
</evidence>
<dbReference type="FunFam" id="1.10.290.10:FF:000001">
    <property type="entry name" value="DNA topoisomerase"/>
    <property type="match status" value="1"/>
</dbReference>
<evidence type="ECO:0000256" key="6">
    <source>
        <dbReference type="RuleBase" id="RU362092"/>
    </source>
</evidence>
<feature type="domain" description="Toprim" evidence="7">
    <location>
        <begin position="2"/>
        <end position="151"/>
    </location>
</feature>
<comment type="similarity">
    <text evidence="2 6">Belongs to the type IA topoisomerase family.</text>
</comment>
<dbReference type="PROSITE" id="PS00396">
    <property type="entry name" value="TOPO_IA_1"/>
    <property type="match status" value="1"/>
</dbReference>
<keyword evidence="10" id="KW-1185">Reference proteome</keyword>
<dbReference type="InterPro" id="IPR023405">
    <property type="entry name" value="Topo_IA_core_domain"/>
</dbReference>
<reference evidence="9" key="1">
    <citation type="submission" date="2020-11" db="EMBL/GenBank/DDBJ databases">
        <title>Kefir isolates.</title>
        <authorList>
            <person name="Marcisauskas S."/>
            <person name="Kim Y."/>
            <person name="Blasche S."/>
        </authorList>
    </citation>
    <scope>NUCLEOTIDE SEQUENCE</scope>
    <source>
        <strain evidence="9">Olga-1</strain>
    </source>
</reference>
<evidence type="ECO:0000256" key="1">
    <source>
        <dbReference type="ARBA" id="ARBA00000213"/>
    </source>
</evidence>
<comment type="function">
    <text evidence="6">Introduces a single-strand break via transesterification at a target site in duplex DNA. Releases the supercoiling and torsional tension of DNA introduced during the DNA replication and transcription by transiently cleaving and rejoining one strand of the DNA duplex. The scissile phosphodiester is attacked by the catalytic tyrosine of the enzyme, resulting in the formation of a DNA-(5'-phosphotyrosyl)-enzyme intermediate and the expulsion of a 3'-OH DNA strand.</text>
</comment>
<dbReference type="InterPro" id="IPR006171">
    <property type="entry name" value="TOPRIM_dom"/>
</dbReference>
<dbReference type="EC" id="5.6.2.1" evidence="6"/>
<dbReference type="GO" id="GO:0003917">
    <property type="term" value="F:DNA topoisomerase type I (single strand cut, ATP-independent) activity"/>
    <property type="evidence" value="ECO:0007669"/>
    <property type="project" value="UniProtKB-EC"/>
</dbReference>
<dbReference type="CDD" id="cd03362">
    <property type="entry name" value="TOPRIM_TopoIA_TopoIII"/>
    <property type="match status" value="1"/>
</dbReference>
<dbReference type="Proteomes" id="UP000697127">
    <property type="component" value="Unassembled WGS sequence"/>
</dbReference>
<dbReference type="OrthoDB" id="430051at2759"/>
<evidence type="ECO:0000313" key="9">
    <source>
        <dbReference type="EMBL" id="KAG0688759.1"/>
    </source>
</evidence>
<dbReference type="GO" id="GO:0035825">
    <property type="term" value="P:homologous recombination"/>
    <property type="evidence" value="ECO:0007669"/>
    <property type="project" value="UniProtKB-ARBA"/>
</dbReference>
<name>A0A9P7BGH7_9ASCO</name>
<dbReference type="GO" id="GO:0005634">
    <property type="term" value="C:nucleus"/>
    <property type="evidence" value="ECO:0007669"/>
    <property type="project" value="TreeGrafter"/>
</dbReference>
<keyword evidence="3 6" id="KW-0799">Topoisomerase</keyword>
<dbReference type="Gene3D" id="1.10.460.10">
    <property type="entry name" value="Topoisomerase I, domain 2"/>
    <property type="match status" value="1"/>
</dbReference>
<dbReference type="SMART" id="SM00493">
    <property type="entry name" value="TOPRIM"/>
    <property type="match status" value="1"/>
</dbReference>
<dbReference type="GO" id="GO:0006281">
    <property type="term" value="P:DNA repair"/>
    <property type="evidence" value="ECO:0007669"/>
    <property type="project" value="TreeGrafter"/>
</dbReference>
<dbReference type="EMBL" id="PUHW01000125">
    <property type="protein sequence ID" value="KAG0688759.1"/>
    <property type="molecule type" value="Genomic_DNA"/>
</dbReference>
<evidence type="ECO:0000259" key="8">
    <source>
        <dbReference type="PROSITE" id="PS52039"/>
    </source>
</evidence>
<dbReference type="InterPro" id="IPR013826">
    <property type="entry name" value="Topo_IA_cen_sub3"/>
</dbReference>
<dbReference type="FunFam" id="3.40.50.140:FF:000003">
    <property type="entry name" value="DNA topoisomerase"/>
    <property type="match status" value="1"/>
</dbReference>
<protein>
    <recommendedName>
        <fullName evidence="6">DNA topoisomerase</fullName>
        <ecNumber evidence="6">5.6.2.1</ecNumber>
    </recommendedName>
</protein>
<dbReference type="InterPro" id="IPR013497">
    <property type="entry name" value="Topo_IA_cen"/>
</dbReference>
<gene>
    <name evidence="9" type="primary">TOP3</name>
    <name evidence="9" type="ORF">C6P40_000567</name>
</gene>
<evidence type="ECO:0000256" key="3">
    <source>
        <dbReference type="ARBA" id="ARBA00023029"/>
    </source>
</evidence>
<dbReference type="GO" id="GO:0006265">
    <property type="term" value="P:DNA topological change"/>
    <property type="evidence" value="ECO:0007669"/>
    <property type="project" value="InterPro"/>
</dbReference>
<dbReference type="Gene3D" id="3.40.50.140">
    <property type="match status" value="1"/>
</dbReference>
<evidence type="ECO:0000256" key="2">
    <source>
        <dbReference type="ARBA" id="ARBA00009446"/>
    </source>
</evidence>
<dbReference type="InterPro" id="IPR034144">
    <property type="entry name" value="TOPRIM_TopoIII"/>
</dbReference>
<dbReference type="Pfam" id="PF01751">
    <property type="entry name" value="Toprim"/>
    <property type="match status" value="1"/>
</dbReference>
<dbReference type="InterPro" id="IPR000380">
    <property type="entry name" value="Topo_IA"/>
</dbReference>
<accession>A0A9P7BGH7</accession>
<dbReference type="SMART" id="SM00436">
    <property type="entry name" value="TOP1Bc"/>
    <property type="match status" value="1"/>
</dbReference>
<dbReference type="SMART" id="SM00437">
    <property type="entry name" value="TOP1Ac"/>
    <property type="match status" value="1"/>
</dbReference>
<dbReference type="GO" id="GO:0031422">
    <property type="term" value="C:RecQ family helicase-topoisomerase III complex"/>
    <property type="evidence" value="ECO:0007669"/>
    <property type="project" value="TreeGrafter"/>
</dbReference>
<dbReference type="PANTHER" id="PTHR11390:SF21">
    <property type="entry name" value="DNA TOPOISOMERASE 3-ALPHA"/>
    <property type="match status" value="1"/>
</dbReference>
<sequence>MRVLCVAEKNSISKNVSQILSKNSYQMENTQNKYIKNYKFTFNFPRWGGDCEVTMTAAAGHITKKEIPSSNGWNNSPTISVFDCSLETIYTDNDGAEKIANNIQSLARNADMLMIWTDCDREGEFIGWEIVKYAQRGNPRFNLDTAFRAKFSHLEPNHIRQAAINPIKLDKLAIDAVDVRSELDLRTGVAFTRILTKGLQDTIRRLNSRNDGNKNDKSIISYGPCQFPTLGFVVDRHLRIKNFKAESFWYIDLKVKKGHSKYNFTWDRGRLFDRLYVVSLYQDCILQNSSTVTVKELFTKPKSKYAPLPLTTVELQKDCSKYFKISAKDSLNIAENLYTKGLISYPRTETDSFPRNMDFKHLISQQRESSEWGEYANSLLNDPTKFRIPRRGKHDDEAHPPIHPVTFQSNLVGKEKTIYEYVVRRFLAACSLDATGSMTNMTVQWGDEIFKANGLVVLERNYLEVYKWDHWDSTKNTVPNANIGEKLSIVSAVVNSGETSPPQPLTETELIALMDVNGIGTDATIADHIEKIITREYITKEKKKDGRSYKETLHPTILGYSLSVGFSQLGLDNISLTKPFLRGDMEKDLNGICNGTKQKGQVLENTLKVYKEAFKVTERKMPILIKAYKDSWNYTHNDN</sequence>
<dbReference type="AlphaFoldDB" id="A0A9P7BGH7"/>
<dbReference type="PROSITE" id="PS50880">
    <property type="entry name" value="TOPRIM"/>
    <property type="match status" value="1"/>
</dbReference>
<keyword evidence="4 6" id="KW-0238">DNA-binding</keyword>
<dbReference type="InterPro" id="IPR013824">
    <property type="entry name" value="Topo_IA_cen_sub1"/>
</dbReference>
<dbReference type="PRINTS" id="PR00417">
    <property type="entry name" value="PRTPISMRASEI"/>
</dbReference>
<comment type="caution">
    <text evidence="9">The sequence shown here is derived from an EMBL/GenBank/DDBJ whole genome shotgun (WGS) entry which is preliminary data.</text>
</comment>
<feature type="domain" description="Topo IA-type catalytic" evidence="8">
    <location>
        <begin position="170"/>
        <end position="614"/>
    </location>
</feature>
<dbReference type="CDD" id="cd00186">
    <property type="entry name" value="TOP1Ac"/>
    <property type="match status" value="1"/>
</dbReference>
<keyword evidence="5 6" id="KW-0413">Isomerase</keyword>
<dbReference type="PANTHER" id="PTHR11390">
    <property type="entry name" value="PROKARYOTIC DNA TOPOISOMERASE"/>
    <property type="match status" value="1"/>
</dbReference>
<dbReference type="GO" id="GO:0003677">
    <property type="term" value="F:DNA binding"/>
    <property type="evidence" value="ECO:0007669"/>
    <property type="project" value="UniProtKB-KW"/>
</dbReference>
<evidence type="ECO:0000259" key="7">
    <source>
        <dbReference type="PROSITE" id="PS50880"/>
    </source>
</evidence>
<dbReference type="InterPro" id="IPR013825">
    <property type="entry name" value="Topo_IA_cen_sub2"/>
</dbReference>
<dbReference type="InterPro" id="IPR003601">
    <property type="entry name" value="Topo_IA_2"/>
</dbReference>
<evidence type="ECO:0000313" key="10">
    <source>
        <dbReference type="Proteomes" id="UP000697127"/>
    </source>
</evidence>
<dbReference type="Gene3D" id="2.70.20.10">
    <property type="entry name" value="Topoisomerase I, domain 3"/>
    <property type="match status" value="1"/>
</dbReference>